<gene>
    <name evidence="10" type="ORF">DVW87_00995</name>
</gene>
<dbReference type="Proteomes" id="UP000253918">
    <property type="component" value="Unassembled WGS sequence"/>
</dbReference>
<name>A0A369VWW6_9SPHN</name>
<keyword evidence="6 7" id="KW-0961">Cell wall biogenesis/degradation</keyword>
<evidence type="ECO:0000259" key="9">
    <source>
        <dbReference type="PROSITE" id="PS52029"/>
    </source>
</evidence>
<evidence type="ECO:0000313" key="10">
    <source>
        <dbReference type="EMBL" id="RDE06339.1"/>
    </source>
</evidence>
<evidence type="ECO:0000256" key="1">
    <source>
        <dbReference type="ARBA" id="ARBA00004752"/>
    </source>
</evidence>
<dbReference type="SUPFAM" id="SSF141523">
    <property type="entry name" value="L,D-transpeptidase catalytic domain-like"/>
    <property type="match status" value="1"/>
</dbReference>
<dbReference type="GO" id="GO:0071555">
    <property type="term" value="P:cell wall organization"/>
    <property type="evidence" value="ECO:0007669"/>
    <property type="project" value="UniProtKB-UniRule"/>
</dbReference>
<dbReference type="PROSITE" id="PS52029">
    <property type="entry name" value="LD_TPASE"/>
    <property type="match status" value="1"/>
</dbReference>
<dbReference type="Gene3D" id="2.40.440.10">
    <property type="entry name" value="L,D-transpeptidase catalytic domain-like"/>
    <property type="match status" value="1"/>
</dbReference>
<keyword evidence="11" id="KW-1185">Reference proteome</keyword>
<dbReference type="InterPro" id="IPR038063">
    <property type="entry name" value="Transpep_catalytic_dom"/>
</dbReference>
<accession>A0A369VWW6</accession>
<feature type="region of interest" description="Disordered" evidence="8">
    <location>
        <begin position="35"/>
        <end position="58"/>
    </location>
</feature>
<dbReference type="PANTHER" id="PTHR30582">
    <property type="entry name" value="L,D-TRANSPEPTIDASE"/>
    <property type="match status" value="1"/>
</dbReference>
<comment type="caution">
    <text evidence="10">The sequence shown here is derived from an EMBL/GenBank/DDBJ whole genome shotgun (WGS) entry which is preliminary data.</text>
</comment>
<dbReference type="CDD" id="cd16913">
    <property type="entry name" value="YkuD_like"/>
    <property type="match status" value="1"/>
</dbReference>
<dbReference type="EMBL" id="QQNB01000001">
    <property type="protein sequence ID" value="RDE06339.1"/>
    <property type="molecule type" value="Genomic_DNA"/>
</dbReference>
<evidence type="ECO:0000256" key="8">
    <source>
        <dbReference type="SAM" id="MobiDB-lite"/>
    </source>
</evidence>
<dbReference type="InterPro" id="IPR050979">
    <property type="entry name" value="LD-transpeptidase"/>
</dbReference>
<proteinExistence type="inferred from homology"/>
<dbReference type="GO" id="GO:0018104">
    <property type="term" value="P:peptidoglycan-protein cross-linking"/>
    <property type="evidence" value="ECO:0007669"/>
    <property type="project" value="TreeGrafter"/>
</dbReference>
<dbReference type="GO" id="GO:0005576">
    <property type="term" value="C:extracellular region"/>
    <property type="evidence" value="ECO:0007669"/>
    <property type="project" value="TreeGrafter"/>
</dbReference>
<keyword evidence="3" id="KW-0808">Transferase</keyword>
<dbReference type="OrthoDB" id="463216at2"/>
<evidence type="ECO:0000313" key="11">
    <source>
        <dbReference type="Proteomes" id="UP000253918"/>
    </source>
</evidence>
<dbReference type="GO" id="GO:0071972">
    <property type="term" value="F:peptidoglycan L,D-transpeptidase activity"/>
    <property type="evidence" value="ECO:0007669"/>
    <property type="project" value="TreeGrafter"/>
</dbReference>
<feature type="domain" description="L,D-TPase catalytic" evidence="9">
    <location>
        <begin position="96"/>
        <end position="205"/>
    </location>
</feature>
<feature type="active site" description="Proton donor/acceptor" evidence="7">
    <location>
        <position position="168"/>
    </location>
</feature>
<evidence type="ECO:0000256" key="4">
    <source>
        <dbReference type="ARBA" id="ARBA00022960"/>
    </source>
</evidence>
<protein>
    <submittedName>
        <fullName evidence="10">L,D-transpeptidase</fullName>
    </submittedName>
</protein>
<evidence type="ECO:0000256" key="5">
    <source>
        <dbReference type="ARBA" id="ARBA00022984"/>
    </source>
</evidence>
<reference evidence="10 11" key="1">
    <citation type="submission" date="2018-07" db="EMBL/GenBank/DDBJ databases">
        <title>a novel species of Sphingomonas isolated from the rhizosphere soil of Araceae plant.</title>
        <authorList>
            <person name="Zhiyong W."/>
            <person name="Qinglan Z."/>
            <person name="Zhiwei F."/>
            <person name="Ding X."/>
            <person name="Gejiao W."/>
            <person name="Shixue Z."/>
        </authorList>
    </citation>
    <scope>NUCLEOTIDE SEQUENCE [LARGE SCALE GENOMIC DNA]</scope>
    <source>
        <strain evidence="10 11">WZY 27</strain>
    </source>
</reference>
<dbReference type="AlphaFoldDB" id="A0A369VWW6"/>
<dbReference type="PANTHER" id="PTHR30582:SF2">
    <property type="entry name" value="L,D-TRANSPEPTIDASE YCIB-RELATED"/>
    <property type="match status" value="1"/>
</dbReference>
<evidence type="ECO:0000256" key="3">
    <source>
        <dbReference type="ARBA" id="ARBA00022679"/>
    </source>
</evidence>
<keyword evidence="5 7" id="KW-0573">Peptidoglycan synthesis</keyword>
<dbReference type="GO" id="GO:0016740">
    <property type="term" value="F:transferase activity"/>
    <property type="evidence" value="ECO:0007669"/>
    <property type="project" value="UniProtKB-KW"/>
</dbReference>
<organism evidence="10 11">
    <name type="scientific">Sphingomonas aracearum</name>
    <dbReference type="NCBI Taxonomy" id="2283317"/>
    <lineage>
        <taxon>Bacteria</taxon>
        <taxon>Pseudomonadati</taxon>
        <taxon>Pseudomonadota</taxon>
        <taxon>Alphaproteobacteria</taxon>
        <taxon>Sphingomonadales</taxon>
        <taxon>Sphingomonadaceae</taxon>
        <taxon>Sphingomonas</taxon>
    </lineage>
</organism>
<comment type="similarity">
    <text evidence="2">Belongs to the YkuD family.</text>
</comment>
<sequence>MLRPRILGLAGLLVATVAGVSAIGAMLTPPVPKAALAAKPPTRPRAAPRTAPHPAVPAPPPADVGYVVKAVLDTGGPIPYGKWFWDERGAPSSGQTVITVDLAAGVISVFRDGFEIGTAAMIDGYEDKPTPLGVFPITQKDADHRSNLYGGAPMPYMLRLTNDGISIHGSEVSIDRATHGCIGVPTAFAKKLFAVAKLGDKVIVTRGEMVSPGQKITAA</sequence>
<evidence type="ECO:0000256" key="7">
    <source>
        <dbReference type="PROSITE-ProRule" id="PRU01373"/>
    </source>
</evidence>
<evidence type="ECO:0000256" key="2">
    <source>
        <dbReference type="ARBA" id="ARBA00005992"/>
    </source>
</evidence>
<comment type="pathway">
    <text evidence="1 7">Cell wall biogenesis; peptidoglycan biosynthesis.</text>
</comment>
<dbReference type="RefSeq" id="WP_114685920.1">
    <property type="nucleotide sequence ID" value="NZ_QQNB01000001.1"/>
</dbReference>
<keyword evidence="4 7" id="KW-0133">Cell shape</keyword>
<dbReference type="GO" id="GO:0008360">
    <property type="term" value="P:regulation of cell shape"/>
    <property type="evidence" value="ECO:0007669"/>
    <property type="project" value="UniProtKB-UniRule"/>
</dbReference>
<feature type="active site" description="Nucleophile" evidence="7">
    <location>
        <position position="181"/>
    </location>
</feature>
<feature type="compositionally biased region" description="Low complexity" evidence="8">
    <location>
        <begin position="35"/>
        <end position="53"/>
    </location>
</feature>
<evidence type="ECO:0000256" key="6">
    <source>
        <dbReference type="ARBA" id="ARBA00023316"/>
    </source>
</evidence>
<dbReference type="Pfam" id="PF03734">
    <property type="entry name" value="YkuD"/>
    <property type="match status" value="1"/>
</dbReference>
<dbReference type="InterPro" id="IPR005490">
    <property type="entry name" value="LD_TPept_cat_dom"/>
</dbReference>
<dbReference type="UniPathway" id="UPA00219"/>